<reference evidence="1 2" key="1">
    <citation type="submission" date="2019-11" db="EMBL/GenBank/DDBJ databases">
        <title>Pedobacter sp. HMF7056 Genome sequencing and assembly.</title>
        <authorList>
            <person name="Kang H."/>
            <person name="Kim H."/>
            <person name="Joh K."/>
        </authorList>
    </citation>
    <scope>NUCLEOTIDE SEQUENCE [LARGE SCALE GENOMIC DNA]</scope>
    <source>
        <strain evidence="1 2">HMF7056</strain>
    </source>
</reference>
<comment type="caution">
    <text evidence="1">The sequence shown here is derived from an EMBL/GenBank/DDBJ whole genome shotgun (WGS) entry which is preliminary data.</text>
</comment>
<dbReference type="Pfam" id="PF05133">
    <property type="entry name" value="SPP1_portal"/>
    <property type="match status" value="1"/>
</dbReference>
<evidence type="ECO:0000313" key="1">
    <source>
        <dbReference type="EMBL" id="MXV16845.1"/>
    </source>
</evidence>
<name>A0A7K1Y0T0_9SPHI</name>
<dbReference type="InterPro" id="IPR021145">
    <property type="entry name" value="Portal_protein_SPP1_Gp6-like"/>
</dbReference>
<gene>
    <name evidence="1" type="ORF">GS398_16200</name>
</gene>
<accession>A0A7K1Y0T0</accession>
<sequence>MERQELQNSIAAGIGTAIQKIILQKQDNRCEEVIKQYEPERHKVTDEQARPKKKVKKDDITMLEEVNRITVALQKLIVNRAASFLVGAPIELQCLPADEDQKTLLAMLEKTWEDNKLNFKSKFLAKHMMAYTECAEIWYVDEVDPLEYWGIKGVERYRMRISVLSPKKGDKLYPVFDMMGNLVAFGRGYEVKVEGRTAQRFDLYTDDKIYYTSQTSGEWKVVENGEIANPIGKIPVIYYSQEAAEWADVQRAIERLETLLSNFADTNDYFGSPMIFAKGTITGFASKGEQGKIITGEKEADIKYLTWESAPESIKLEIETLFDIIYTVTQTPNITFKEMKGLGQLSGVAIKLLFMDAHLKAADKQDDVFGECIQRRINFLKVALSKINPATKKALSMSIIPKFGLFTPNNEKEEIEILSVAAGGKPIMSQRTAVKLNPFVTDVDEEMDLIGKEGAGSLEEQF</sequence>
<keyword evidence="2" id="KW-1185">Reference proteome</keyword>
<protein>
    <submittedName>
        <fullName evidence="1">Phage portal protein</fullName>
    </submittedName>
</protein>
<dbReference type="RefSeq" id="WP_160907817.1">
    <property type="nucleotide sequence ID" value="NZ_WVHS01000003.1"/>
</dbReference>
<dbReference type="EMBL" id="WVHS01000003">
    <property type="protein sequence ID" value="MXV16845.1"/>
    <property type="molecule type" value="Genomic_DNA"/>
</dbReference>
<proteinExistence type="predicted"/>
<organism evidence="1 2">
    <name type="scientific">Hufsiella ginkgonis</name>
    <dbReference type="NCBI Taxonomy" id="2695274"/>
    <lineage>
        <taxon>Bacteria</taxon>
        <taxon>Pseudomonadati</taxon>
        <taxon>Bacteroidota</taxon>
        <taxon>Sphingobacteriia</taxon>
        <taxon>Sphingobacteriales</taxon>
        <taxon>Sphingobacteriaceae</taxon>
        <taxon>Hufsiella</taxon>
    </lineage>
</organism>
<dbReference type="Proteomes" id="UP000451233">
    <property type="component" value="Unassembled WGS sequence"/>
</dbReference>
<dbReference type="AlphaFoldDB" id="A0A7K1Y0T0"/>
<evidence type="ECO:0000313" key="2">
    <source>
        <dbReference type="Proteomes" id="UP000451233"/>
    </source>
</evidence>